<accession>A0A2I7K5L8</accession>
<sequence>MTIDASKLDIGKLRKVRELMDRGATDGEQAAARAKAERLASDAGMTLAQALSTLDTAPSGPTVRDLFAGFDDWMESREPGYKARAAAERAEKERKRLARCQELLRQYGSEDAVFAPTAIEKALRVALEPLSDPANNLWGYQGYSLGKLTPDMWEAVRGAVRVPETVQEAWAAYQAWETLQDDRCAFCPDFTPEQWAEVWHDALTHLLDNLRTPSAEGVKARLAWMREVANLGHARDMERDIQLIDALEGDFSALMASVQTGHRSTSDKSARVRTLLQSEPDLSDREIARRAEVSPQTVGNWRRRLAAKGWGSLEE</sequence>
<dbReference type="RefSeq" id="WP_102883012.1">
    <property type="nucleotide sequence ID" value="NZ_CP010725.1"/>
</dbReference>
<evidence type="ECO:0000256" key="1">
    <source>
        <dbReference type="SAM" id="Coils"/>
    </source>
</evidence>
<reference evidence="2 3" key="2">
    <citation type="journal article" date="2017" name="Genome Biol. Evol.">
        <title>Trajectories and Drivers of Genome Evolution in Surface-Associated Marine Phaeobacter.</title>
        <authorList>
            <person name="Freese H.M."/>
            <person name="Sikorski J."/>
            <person name="Bunk B."/>
            <person name="Scheuner C."/>
            <person name="Meier-Kolthoff J.P."/>
            <person name="Sproer C."/>
            <person name="Gram L."/>
            <person name="Overmann J."/>
        </authorList>
    </citation>
    <scope>NUCLEOTIDE SEQUENCE [LARGE SCALE GENOMIC DNA]</scope>
    <source>
        <strain evidence="2 3">P88</strain>
    </source>
</reference>
<dbReference type="Proteomes" id="UP000236447">
    <property type="component" value="Chromosome"/>
</dbReference>
<evidence type="ECO:0000313" key="2">
    <source>
        <dbReference type="EMBL" id="AUQ97909.1"/>
    </source>
</evidence>
<keyword evidence="1" id="KW-0175">Coiled coil</keyword>
<organism evidence="2 3">
    <name type="scientific">Phaeobacter inhibens</name>
    <dbReference type="NCBI Taxonomy" id="221822"/>
    <lineage>
        <taxon>Bacteria</taxon>
        <taxon>Pseudomonadati</taxon>
        <taxon>Pseudomonadota</taxon>
        <taxon>Alphaproteobacteria</taxon>
        <taxon>Rhodobacterales</taxon>
        <taxon>Roseobacteraceae</taxon>
        <taxon>Phaeobacter</taxon>
    </lineage>
</organism>
<feature type="coiled-coil region" evidence="1">
    <location>
        <begin position="83"/>
        <end position="110"/>
    </location>
</feature>
<protein>
    <submittedName>
        <fullName evidence="2">Uncharacterized protein</fullName>
    </submittedName>
</protein>
<evidence type="ECO:0000313" key="3">
    <source>
        <dbReference type="Proteomes" id="UP000236447"/>
    </source>
</evidence>
<dbReference type="AlphaFoldDB" id="A0A2I7K5L8"/>
<reference evidence="2 3" key="1">
    <citation type="journal article" date="2017" name="Front. Microbiol.">
        <title>Phaeobacter piscinae sp. nov., a species of the Roseobacter group and potential aquaculture probiont.</title>
        <authorList>
            <person name="Sonnenschein E.C."/>
            <person name="Phippen C.B.W."/>
            <person name="Nielsen K.F."/>
            <person name="Mateiu R.V."/>
            <person name="Melchiorsen J."/>
            <person name="Gram L."/>
            <person name="Overmann J."/>
            <person name="Freese H.M."/>
        </authorList>
    </citation>
    <scope>NUCLEOTIDE SEQUENCE [LARGE SCALE GENOMIC DNA]</scope>
    <source>
        <strain evidence="2 3">P88</strain>
    </source>
</reference>
<proteinExistence type="predicted"/>
<dbReference type="EMBL" id="CP010725">
    <property type="protein sequence ID" value="AUQ97909.1"/>
    <property type="molecule type" value="Genomic_DNA"/>
</dbReference>
<name>A0A2I7K5L8_9RHOB</name>
<gene>
    <name evidence="2" type="ORF">PhaeoP88_00512</name>
</gene>